<dbReference type="InterPro" id="IPR023430">
    <property type="entry name" value="Pept_HybD-like_dom_sf"/>
</dbReference>
<keyword evidence="1" id="KW-0645">Protease</keyword>
<dbReference type="AlphaFoldDB" id="A0A1I3ZUK4"/>
<dbReference type="GO" id="GO:0008047">
    <property type="term" value="F:enzyme activator activity"/>
    <property type="evidence" value="ECO:0007669"/>
    <property type="project" value="InterPro"/>
</dbReference>
<evidence type="ECO:0000313" key="1">
    <source>
        <dbReference type="EMBL" id="SFK47617.1"/>
    </source>
</evidence>
<name>A0A1I3ZUK4_9PROT</name>
<dbReference type="PANTHER" id="PTHR30302:SF5">
    <property type="entry name" value="SLR1876 PROTEIN"/>
    <property type="match status" value="1"/>
</dbReference>
<dbReference type="STRING" id="52441.SAMN05216302_100767"/>
<organism evidence="1 2">
    <name type="scientific">Nitrosomonas aestuarii</name>
    <dbReference type="NCBI Taxonomy" id="52441"/>
    <lineage>
        <taxon>Bacteria</taxon>
        <taxon>Pseudomonadati</taxon>
        <taxon>Pseudomonadota</taxon>
        <taxon>Betaproteobacteria</taxon>
        <taxon>Nitrosomonadales</taxon>
        <taxon>Nitrosomonadaceae</taxon>
        <taxon>Nitrosomonas</taxon>
    </lineage>
</organism>
<proteinExistence type="predicted"/>
<dbReference type="PANTHER" id="PTHR30302">
    <property type="entry name" value="HYDROGENASE 1 MATURATION PROTEASE"/>
    <property type="match status" value="1"/>
</dbReference>
<keyword evidence="1" id="KW-0378">Hydrolase</keyword>
<dbReference type="NCBIfam" id="TIGR00072">
    <property type="entry name" value="hydrog_prot"/>
    <property type="match status" value="1"/>
</dbReference>
<dbReference type="InterPro" id="IPR000671">
    <property type="entry name" value="Peptidase_A31"/>
</dbReference>
<dbReference type="GO" id="GO:0016485">
    <property type="term" value="P:protein processing"/>
    <property type="evidence" value="ECO:0007669"/>
    <property type="project" value="TreeGrafter"/>
</dbReference>
<dbReference type="RefSeq" id="WP_244531810.1">
    <property type="nucleotide sequence ID" value="NZ_FOSP01000007.1"/>
</dbReference>
<evidence type="ECO:0000313" key="2">
    <source>
        <dbReference type="Proteomes" id="UP000199533"/>
    </source>
</evidence>
<dbReference type="CDD" id="cd06066">
    <property type="entry name" value="H2MP_NAD-link-bidir"/>
    <property type="match status" value="1"/>
</dbReference>
<dbReference type="EMBL" id="FOSP01000007">
    <property type="protein sequence ID" value="SFK47617.1"/>
    <property type="molecule type" value="Genomic_DNA"/>
</dbReference>
<dbReference type="Gene3D" id="3.40.50.1450">
    <property type="entry name" value="HybD-like"/>
    <property type="match status" value="1"/>
</dbReference>
<accession>A0A1I3ZUK4</accession>
<dbReference type="GO" id="GO:0004175">
    <property type="term" value="F:endopeptidase activity"/>
    <property type="evidence" value="ECO:0007669"/>
    <property type="project" value="TreeGrafter"/>
</dbReference>
<protein>
    <submittedName>
        <fullName evidence="1">Hydrogenase maturation protease</fullName>
    </submittedName>
</protein>
<reference evidence="2" key="1">
    <citation type="submission" date="2016-10" db="EMBL/GenBank/DDBJ databases">
        <authorList>
            <person name="Varghese N."/>
            <person name="Submissions S."/>
        </authorList>
    </citation>
    <scope>NUCLEOTIDE SEQUENCE [LARGE SCALE GENOMIC DNA]</scope>
    <source>
        <strain evidence="2">Nm69</strain>
    </source>
</reference>
<sequence length="155" mass="17549">MAKSISKPIARLLLFGYGNPGRGDDVLGPIFVEKVSQLKLTGMSCQHDMQLLVEHVTDLDEHDQILFVDADMICKEPFEFSTIKAQKDASYTSHALTPEALLYAYQQVYRRGAPEAFLLRIRGYRFALGNKLSNKAADNLNVAIQFFCQRHMLRP</sequence>
<gene>
    <name evidence="1" type="ORF">SAMN05216302_100767</name>
</gene>
<dbReference type="SUPFAM" id="SSF53163">
    <property type="entry name" value="HybD-like"/>
    <property type="match status" value="1"/>
</dbReference>
<keyword evidence="2" id="KW-1185">Reference proteome</keyword>
<dbReference type="Proteomes" id="UP000199533">
    <property type="component" value="Unassembled WGS sequence"/>
</dbReference>